<evidence type="ECO:0008006" key="3">
    <source>
        <dbReference type="Google" id="ProtNLM"/>
    </source>
</evidence>
<organism evidence="2">
    <name type="scientific">Candidatus Kentrum sp. FW</name>
    <dbReference type="NCBI Taxonomy" id="2126338"/>
    <lineage>
        <taxon>Bacteria</taxon>
        <taxon>Pseudomonadati</taxon>
        <taxon>Pseudomonadota</taxon>
        <taxon>Gammaproteobacteria</taxon>
        <taxon>Candidatus Kentrum</taxon>
    </lineage>
</organism>
<accession>A0A450SKY5</accession>
<dbReference type="EMBL" id="CAADEW010000007">
    <property type="protein sequence ID" value="VFJ44607.1"/>
    <property type="molecule type" value="Genomic_DNA"/>
</dbReference>
<dbReference type="Gene3D" id="3.40.50.1010">
    <property type="entry name" value="5'-nuclease"/>
    <property type="match status" value="1"/>
</dbReference>
<sequence length="504" mass="58654">MKVLLDTNIIIHREAENVVRSEIGVLFRWLDRLRYEKCIHSLTVQEISRHQDDRVVKTLQAKIGNYITLKTVAPDVRGIAEIKTNNDRNENDINDSSLLNELASGRVDILITEDRNIHRKAKWLGIALSVFTIDSFLEKVNAENPELAEYKVLSVKKEYFGNIDVTDPFFGSFRDDYPGFDAWFSRKANEISYICRDEKQRIVAFLYVKMEGENENYGDISPPLPPKRRLKIGTFKVISNGFKIGERFIKIIFDNAIRFRVDEVYVTAFDHGDNQLRLIELLSDWGFQEHGRKGKELVFLRSCAIEYAKQQKRPRLTYPYARSDTRKWIVPIYPEYHTELFPDSILNTESPEDFVENMPNRNAISKVYISRSFNRDLKPGDIIVFYRTASGGSAWYTSVATTLGVVQSVETNIRDQNHFIALCRKRSVFSDKELVKHWNYRSGNRPFVVNFLYLYSFPKRMNRQALVEDGVLGSEPPRGFEPMTDEQFRKLLEGSNVERRIIID</sequence>
<name>A0A450SKY5_9GAMM</name>
<dbReference type="InterPro" id="IPR029060">
    <property type="entry name" value="PIN-like_dom_sf"/>
</dbReference>
<gene>
    <name evidence="1" type="ORF">BECKFW1821A_GA0114235_100740</name>
    <name evidence="2" type="ORF">BECKFW1821B_GA0114236_101731</name>
</gene>
<dbReference type="SUPFAM" id="SSF88723">
    <property type="entry name" value="PIN domain-like"/>
    <property type="match status" value="1"/>
</dbReference>
<dbReference type="AlphaFoldDB" id="A0A450SKY5"/>
<evidence type="ECO:0000313" key="2">
    <source>
        <dbReference type="EMBL" id="VFJ54218.1"/>
    </source>
</evidence>
<reference evidence="2" key="1">
    <citation type="submission" date="2019-02" db="EMBL/GenBank/DDBJ databases">
        <authorList>
            <person name="Gruber-Vodicka R. H."/>
            <person name="Seah K. B. B."/>
        </authorList>
    </citation>
    <scope>NUCLEOTIDE SEQUENCE</scope>
    <source>
        <strain evidence="2">BECK_BZ106</strain>
        <strain evidence="1">BECK_BZ15</strain>
    </source>
</reference>
<protein>
    <recommendedName>
        <fullName evidence="3">PIN domain-containing protein</fullName>
    </recommendedName>
</protein>
<dbReference type="CDD" id="cd18699">
    <property type="entry name" value="PIN_VapC_like"/>
    <property type="match status" value="1"/>
</dbReference>
<dbReference type="EMBL" id="CAADFD010000017">
    <property type="protein sequence ID" value="VFJ54218.1"/>
    <property type="molecule type" value="Genomic_DNA"/>
</dbReference>
<proteinExistence type="predicted"/>
<evidence type="ECO:0000313" key="1">
    <source>
        <dbReference type="EMBL" id="VFJ44607.1"/>
    </source>
</evidence>